<sequence length="275" mass="28565">MTPGLRTRPPRPVVAAPPPRAVGLRWVPPVRARFVLGSVVVVLALWQLAGQTGLVDVQFTSTPSAIVRAGGDLLSSGELGKNAQTTLVEFFAGFAPAILVGVPVGMLMGWKLRIRQTLEPALVALYVTPSLALLPLVVLALGIGEASKIAMVFIEAVITIAVNAMAGIRETDPKLVQVARAFCAGGGAMFGKVLLPGALPTIMAGLRLGAGRGVIAVIVAELYGGTDGVGQLIATYGQSFDVATLMFLTLVVAVFGYALTQLLRVLGTAATSWER</sequence>
<dbReference type="InterPro" id="IPR035906">
    <property type="entry name" value="MetI-like_sf"/>
</dbReference>
<comment type="subcellular location">
    <subcellularLocation>
        <location evidence="1 7">Cell membrane</location>
        <topology evidence="1 7">Multi-pass membrane protein</topology>
    </subcellularLocation>
</comment>
<dbReference type="PANTHER" id="PTHR30151:SF0">
    <property type="entry name" value="ABC TRANSPORTER PERMEASE PROTEIN MJ0413-RELATED"/>
    <property type="match status" value="1"/>
</dbReference>
<dbReference type="Gene3D" id="1.10.3720.10">
    <property type="entry name" value="MetI-like"/>
    <property type="match status" value="1"/>
</dbReference>
<evidence type="ECO:0000313" key="10">
    <source>
        <dbReference type="Proteomes" id="UP001239397"/>
    </source>
</evidence>
<name>A0A9Y2JJ55_9PSEU</name>
<protein>
    <submittedName>
        <fullName evidence="9">ABC transporter permease</fullName>
    </submittedName>
</protein>
<dbReference type="CDD" id="cd06261">
    <property type="entry name" value="TM_PBP2"/>
    <property type="match status" value="1"/>
</dbReference>
<gene>
    <name evidence="9" type="ORF">QRX60_32085</name>
</gene>
<feature type="transmembrane region" description="Helical" evidence="7">
    <location>
        <begin position="245"/>
        <end position="266"/>
    </location>
</feature>
<evidence type="ECO:0000256" key="4">
    <source>
        <dbReference type="ARBA" id="ARBA00022692"/>
    </source>
</evidence>
<keyword evidence="4 7" id="KW-0812">Transmembrane</keyword>
<feature type="transmembrane region" description="Helical" evidence="7">
    <location>
        <begin position="122"/>
        <end position="143"/>
    </location>
</feature>
<evidence type="ECO:0000259" key="8">
    <source>
        <dbReference type="PROSITE" id="PS50928"/>
    </source>
</evidence>
<evidence type="ECO:0000256" key="3">
    <source>
        <dbReference type="ARBA" id="ARBA00022475"/>
    </source>
</evidence>
<feature type="domain" description="ABC transmembrane type-1" evidence="8">
    <location>
        <begin position="83"/>
        <end position="263"/>
    </location>
</feature>
<dbReference type="PANTHER" id="PTHR30151">
    <property type="entry name" value="ALKANE SULFONATE ABC TRANSPORTER-RELATED, MEMBRANE SUBUNIT"/>
    <property type="match status" value="1"/>
</dbReference>
<organism evidence="9 10">
    <name type="scientific">Amycolatopsis mongoliensis</name>
    <dbReference type="NCBI Taxonomy" id="715475"/>
    <lineage>
        <taxon>Bacteria</taxon>
        <taxon>Bacillati</taxon>
        <taxon>Actinomycetota</taxon>
        <taxon>Actinomycetes</taxon>
        <taxon>Pseudonocardiales</taxon>
        <taxon>Pseudonocardiaceae</taxon>
        <taxon>Amycolatopsis</taxon>
    </lineage>
</organism>
<evidence type="ECO:0000256" key="6">
    <source>
        <dbReference type="ARBA" id="ARBA00023136"/>
    </source>
</evidence>
<dbReference type="GO" id="GO:0005886">
    <property type="term" value="C:plasma membrane"/>
    <property type="evidence" value="ECO:0007669"/>
    <property type="project" value="UniProtKB-SubCell"/>
</dbReference>
<comment type="similarity">
    <text evidence="7">Belongs to the binding-protein-dependent transport system permease family.</text>
</comment>
<dbReference type="AlphaFoldDB" id="A0A9Y2JJ55"/>
<keyword evidence="2 7" id="KW-0813">Transport</keyword>
<evidence type="ECO:0000256" key="2">
    <source>
        <dbReference type="ARBA" id="ARBA00022448"/>
    </source>
</evidence>
<reference evidence="9 10" key="1">
    <citation type="submission" date="2023-06" db="EMBL/GenBank/DDBJ databases">
        <authorList>
            <person name="Oyuntsetseg B."/>
            <person name="Kim S.B."/>
        </authorList>
    </citation>
    <scope>NUCLEOTIDE SEQUENCE [LARGE SCALE GENOMIC DNA]</scope>
    <source>
        <strain evidence="9 10">4-36</strain>
    </source>
</reference>
<dbReference type="EMBL" id="CP127295">
    <property type="protein sequence ID" value="WIX98689.1"/>
    <property type="molecule type" value="Genomic_DNA"/>
</dbReference>
<feature type="transmembrane region" description="Helical" evidence="7">
    <location>
        <begin position="90"/>
        <end position="110"/>
    </location>
</feature>
<keyword evidence="10" id="KW-1185">Reference proteome</keyword>
<keyword evidence="6 7" id="KW-0472">Membrane</keyword>
<evidence type="ECO:0000256" key="1">
    <source>
        <dbReference type="ARBA" id="ARBA00004651"/>
    </source>
</evidence>
<keyword evidence="5 7" id="KW-1133">Transmembrane helix</keyword>
<evidence type="ECO:0000256" key="7">
    <source>
        <dbReference type="RuleBase" id="RU363032"/>
    </source>
</evidence>
<feature type="transmembrane region" description="Helical" evidence="7">
    <location>
        <begin position="30"/>
        <end position="49"/>
    </location>
</feature>
<keyword evidence="3" id="KW-1003">Cell membrane</keyword>
<dbReference type="Proteomes" id="UP001239397">
    <property type="component" value="Chromosome"/>
</dbReference>
<dbReference type="Pfam" id="PF00528">
    <property type="entry name" value="BPD_transp_1"/>
    <property type="match status" value="1"/>
</dbReference>
<evidence type="ECO:0000256" key="5">
    <source>
        <dbReference type="ARBA" id="ARBA00022989"/>
    </source>
</evidence>
<accession>A0A9Y2JJ55</accession>
<evidence type="ECO:0000313" key="9">
    <source>
        <dbReference type="EMBL" id="WIX98689.1"/>
    </source>
</evidence>
<dbReference type="GO" id="GO:0055085">
    <property type="term" value="P:transmembrane transport"/>
    <property type="evidence" value="ECO:0007669"/>
    <property type="project" value="InterPro"/>
</dbReference>
<dbReference type="PROSITE" id="PS50928">
    <property type="entry name" value="ABC_TM1"/>
    <property type="match status" value="1"/>
</dbReference>
<proteinExistence type="inferred from homology"/>
<dbReference type="InterPro" id="IPR000515">
    <property type="entry name" value="MetI-like"/>
</dbReference>
<dbReference type="RefSeq" id="WP_285995173.1">
    <property type="nucleotide sequence ID" value="NZ_CP127295.1"/>
</dbReference>
<feature type="transmembrane region" description="Helical" evidence="7">
    <location>
        <begin position="149"/>
        <end position="166"/>
    </location>
</feature>
<dbReference type="KEGG" id="amog:QRX60_32085"/>
<dbReference type="SUPFAM" id="SSF161098">
    <property type="entry name" value="MetI-like"/>
    <property type="match status" value="1"/>
</dbReference>
<feature type="transmembrane region" description="Helical" evidence="7">
    <location>
        <begin position="178"/>
        <end position="199"/>
    </location>
</feature>